<comment type="caution">
    <text evidence="1">The sequence shown here is derived from an EMBL/GenBank/DDBJ whole genome shotgun (WGS) entry which is preliminary data.</text>
</comment>
<protein>
    <recommendedName>
        <fullName evidence="2">Nitroreductase domain-containing protein</fullName>
    </recommendedName>
</protein>
<accession>X1JLJ6</accession>
<proteinExistence type="predicted"/>
<organism evidence="1">
    <name type="scientific">marine sediment metagenome</name>
    <dbReference type="NCBI Taxonomy" id="412755"/>
    <lineage>
        <taxon>unclassified sequences</taxon>
        <taxon>metagenomes</taxon>
        <taxon>ecological metagenomes</taxon>
    </lineage>
</organism>
<sequence>MEGLNIPSQLPKEAQIMYERIPENYRIVALLPLGFPKQTGRPKVRKSLDEIVCYETFKE</sequence>
<evidence type="ECO:0000313" key="1">
    <source>
        <dbReference type="EMBL" id="GAH82340.1"/>
    </source>
</evidence>
<evidence type="ECO:0008006" key="2">
    <source>
        <dbReference type="Google" id="ProtNLM"/>
    </source>
</evidence>
<dbReference type="InterPro" id="IPR000415">
    <property type="entry name" value="Nitroreductase-like"/>
</dbReference>
<dbReference type="SUPFAM" id="SSF55469">
    <property type="entry name" value="FMN-dependent nitroreductase-like"/>
    <property type="match status" value="1"/>
</dbReference>
<gene>
    <name evidence="1" type="ORF">S03H2_61283</name>
</gene>
<name>X1JLJ6_9ZZZZ</name>
<reference evidence="1" key="1">
    <citation type="journal article" date="2014" name="Front. Microbiol.">
        <title>High frequency of phylogenetically diverse reductive dehalogenase-homologous genes in deep subseafloor sedimentary metagenomes.</title>
        <authorList>
            <person name="Kawai M."/>
            <person name="Futagami T."/>
            <person name="Toyoda A."/>
            <person name="Takaki Y."/>
            <person name="Nishi S."/>
            <person name="Hori S."/>
            <person name="Arai W."/>
            <person name="Tsubouchi T."/>
            <person name="Morono Y."/>
            <person name="Uchiyama I."/>
            <person name="Ito T."/>
            <person name="Fujiyama A."/>
            <person name="Inagaki F."/>
            <person name="Takami H."/>
        </authorList>
    </citation>
    <scope>NUCLEOTIDE SEQUENCE</scope>
    <source>
        <strain evidence="1">Expedition CK06-06</strain>
    </source>
</reference>
<dbReference type="EMBL" id="BARU01039552">
    <property type="protein sequence ID" value="GAH82340.1"/>
    <property type="molecule type" value="Genomic_DNA"/>
</dbReference>
<dbReference type="AlphaFoldDB" id="X1JLJ6"/>
<dbReference type="Gene3D" id="3.40.109.10">
    <property type="entry name" value="NADH Oxidase"/>
    <property type="match status" value="1"/>
</dbReference>
<dbReference type="GO" id="GO:0016491">
    <property type="term" value="F:oxidoreductase activity"/>
    <property type="evidence" value="ECO:0007669"/>
    <property type="project" value="InterPro"/>
</dbReference>